<protein>
    <submittedName>
        <fullName evidence="1">Uncharacterized protein</fullName>
    </submittedName>
</protein>
<proteinExistence type="predicted"/>
<sequence length="80" mass="8934">MSQTSRRLHDFNYLFERQVLMILRSQCDIASAAEQGGDVGIATKIHAQGQGINETSDQMFNLDVAAVSDRRPDNQILLAR</sequence>
<keyword evidence="2" id="KW-1185">Reference proteome</keyword>
<dbReference type="Proteomes" id="UP000647241">
    <property type="component" value="Unassembled WGS sequence"/>
</dbReference>
<gene>
    <name evidence="1" type="ORF">GCM10011585_32770</name>
</gene>
<reference evidence="1" key="1">
    <citation type="journal article" date="2014" name="Int. J. Syst. Evol. Microbiol.">
        <title>Complete genome sequence of Corynebacterium casei LMG S-19264T (=DSM 44701T), isolated from a smear-ripened cheese.</title>
        <authorList>
            <consortium name="US DOE Joint Genome Institute (JGI-PGF)"/>
            <person name="Walter F."/>
            <person name="Albersmeier A."/>
            <person name="Kalinowski J."/>
            <person name="Ruckert C."/>
        </authorList>
    </citation>
    <scope>NUCLEOTIDE SEQUENCE</scope>
    <source>
        <strain evidence="1">CGMCC 1.12997</strain>
    </source>
</reference>
<evidence type="ECO:0000313" key="1">
    <source>
        <dbReference type="EMBL" id="GGG86312.1"/>
    </source>
</evidence>
<dbReference type="EMBL" id="BMGT01000004">
    <property type="protein sequence ID" value="GGG86312.1"/>
    <property type="molecule type" value="Genomic_DNA"/>
</dbReference>
<organism evidence="1 2">
    <name type="scientific">Edaphobacter dinghuensis</name>
    <dbReference type="NCBI Taxonomy" id="1560005"/>
    <lineage>
        <taxon>Bacteria</taxon>
        <taxon>Pseudomonadati</taxon>
        <taxon>Acidobacteriota</taxon>
        <taxon>Terriglobia</taxon>
        <taxon>Terriglobales</taxon>
        <taxon>Acidobacteriaceae</taxon>
        <taxon>Edaphobacter</taxon>
    </lineage>
</organism>
<dbReference type="AntiFam" id="ANF00178">
    <property type="entry name" value="Shadow ORF (opposite dhbF)"/>
</dbReference>
<evidence type="ECO:0000313" key="2">
    <source>
        <dbReference type="Proteomes" id="UP000647241"/>
    </source>
</evidence>
<dbReference type="AlphaFoldDB" id="A0A917HQJ6"/>
<name>A0A917HQJ6_9BACT</name>
<accession>A0A917HQJ6</accession>
<comment type="caution">
    <text evidence="1">The sequence shown here is derived from an EMBL/GenBank/DDBJ whole genome shotgun (WGS) entry which is preliminary data.</text>
</comment>
<reference evidence="1" key="2">
    <citation type="submission" date="2020-09" db="EMBL/GenBank/DDBJ databases">
        <authorList>
            <person name="Sun Q."/>
            <person name="Zhou Y."/>
        </authorList>
    </citation>
    <scope>NUCLEOTIDE SEQUENCE</scope>
    <source>
        <strain evidence="1">CGMCC 1.12997</strain>
    </source>
</reference>